<dbReference type="SMART" id="SM00308">
    <property type="entry name" value="LH2"/>
    <property type="match status" value="1"/>
</dbReference>
<accession>A0A9J5XMV6</accession>
<dbReference type="FunFam" id="4.10.375.10:FF:000001">
    <property type="entry name" value="Lipoxygenase"/>
    <property type="match status" value="1"/>
</dbReference>
<evidence type="ECO:0000256" key="10">
    <source>
        <dbReference type="ARBA" id="ARBA00023160"/>
    </source>
</evidence>
<dbReference type="CDD" id="cd01751">
    <property type="entry name" value="PLAT_LH2"/>
    <property type="match status" value="1"/>
</dbReference>
<evidence type="ECO:0000256" key="2">
    <source>
        <dbReference type="ARBA" id="ARBA00011245"/>
    </source>
</evidence>
<feature type="region of interest" description="Disordered" evidence="12">
    <location>
        <begin position="219"/>
        <end position="246"/>
    </location>
</feature>
<dbReference type="InterPro" id="IPR042057">
    <property type="entry name" value="Lipoxy_PLAT/LH2"/>
</dbReference>
<keyword evidence="9" id="KW-0443">Lipid metabolism</keyword>
<gene>
    <name evidence="15" type="ORF">H5410_040085</name>
</gene>
<keyword evidence="7" id="KW-0223">Dioxygenase</keyword>
<evidence type="ECO:0000256" key="3">
    <source>
        <dbReference type="ARBA" id="ARBA00022516"/>
    </source>
</evidence>
<evidence type="ECO:0000259" key="14">
    <source>
        <dbReference type="PROSITE" id="PS51393"/>
    </source>
</evidence>
<evidence type="ECO:0000256" key="7">
    <source>
        <dbReference type="ARBA" id="ARBA00022964"/>
    </source>
</evidence>
<keyword evidence="8" id="KW-0560">Oxidoreductase</keyword>
<sequence>MIGQIMGGLIGGHHDSKKVKGTVVMMRKNALDFTDLAGSLTDNISDVLSQKVSFQLISSVQSDPTNGLQGKHSNPAYLENSLFTLTPLTAGETTFGVTFDWNEEFGVPGAFIIKNMHINEFFLKSLTLEDVPNHGKVHFVCNSWVYPSFRYKSDRIFFANQSYLPSKTPELLRKYRENELLTLRGDGTGKREAWDRIYDYDIYNDLGNPDQGKENVRTTLGGSAEYPYPRRGRTGRPPTRTDPKSESRIPLILSLDIYVPRDERFGHLKMSDFLTYALKSIVQFILPELHALFDGTPNEFDSFEDVLRLYEGGIKLPQGPLFKALTAAAIPLEMIRELL</sequence>
<dbReference type="EMBL" id="JACXVP010000008">
    <property type="protein sequence ID" value="KAG5589571.1"/>
    <property type="molecule type" value="Genomic_DNA"/>
</dbReference>
<dbReference type="InterPro" id="IPR027433">
    <property type="entry name" value="Lipoxygenase_dom_3"/>
</dbReference>
<dbReference type="InterPro" id="IPR001246">
    <property type="entry name" value="LipOase_plant"/>
</dbReference>
<evidence type="ECO:0000256" key="6">
    <source>
        <dbReference type="ARBA" id="ARBA00022832"/>
    </source>
</evidence>
<dbReference type="SUPFAM" id="SSF49723">
    <property type="entry name" value="Lipase/lipooxygenase domain (PLAT/LH2 domain)"/>
    <property type="match status" value="1"/>
</dbReference>
<dbReference type="GO" id="GO:0031408">
    <property type="term" value="P:oxylipin biosynthetic process"/>
    <property type="evidence" value="ECO:0007669"/>
    <property type="project" value="UniProtKB-KW"/>
</dbReference>
<comment type="caution">
    <text evidence="11">Lacks conserved residue(s) required for the propagation of feature annotation.</text>
</comment>
<feature type="domain" description="Lipoxygenase" evidence="14">
    <location>
        <begin position="162"/>
        <end position="339"/>
    </location>
</feature>
<feature type="domain" description="PLAT" evidence="13">
    <location>
        <begin position="29"/>
        <end position="159"/>
    </location>
</feature>
<evidence type="ECO:0000256" key="5">
    <source>
        <dbReference type="ARBA" id="ARBA00022767"/>
    </source>
</evidence>
<dbReference type="GO" id="GO:0006633">
    <property type="term" value="P:fatty acid biosynthetic process"/>
    <property type="evidence" value="ECO:0007669"/>
    <property type="project" value="UniProtKB-KW"/>
</dbReference>
<dbReference type="Gene3D" id="4.10.372.10">
    <property type="entry name" value="Lipoxygenase-1, Domain 3"/>
    <property type="match status" value="1"/>
</dbReference>
<dbReference type="GO" id="GO:0016702">
    <property type="term" value="F:oxidoreductase activity, acting on single donors with incorporation of molecular oxygen, incorporation of two atoms of oxygen"/>
    <property type="evidence" value="ECO:0007669"/>
    <property type="project" value="InterPro"/>
</dbReference>
<name>A0A9J5XMV6_SOLCO</name>
<dbReference type="InterPro" id="IPR036226">
    <property type="entry name" value="LipOase_C_sf"/>
</dbReference>
<keyword evidence="16" id="KW-1185">Reference proteome</keyword>
<dbReference type="GO" id="GO:0034440">
    <property type="term" value="P:lipid oxidation"/>
    <property type="evidence" value="ECO:0007669"/>
    <property type="project" value="InterPro"/>
</dbReference>
<keyword evidence="3" id="KW-0444">Lipid biosynthesis</keyword>
<comment type="subunit">
    <text evidence="2">Monomer.</text>
</comment>
<dbReference type="Gene3D" id="4.10.375.10">
    <property type="entry name" value="Lipoxygenase-1, Domain 2"/>
    <property type="match status" value="1"/>
</dbReference>
<dbReference type="InterPro" id="IPR036392">
    <property type="entry name" value="PLAT/LH2_dom_sf"/>
</dbReference>
<dbReference type="Pfam" id="PF01477">
    <property type="entry name" value="PLAT"/>
    <property type="match status" value="1"/>
</dbReference>
<evidence type="ECO:0000256" key="9">
    <source>
        <dbReference type="ARBA" id="ARBA00023098"/>
    </source>
</evidence>
<proteinExistence type="inferred from homology"/>
<dbReference type="PANTHER" id="PTHR11771">
    <property type="entry name" value="LIPOXYGENASE"/>
    <property type="match status" value="1"/>
</dbReference>
<evidence type="ECO:0000259" key="13">
    <source>
        <dbReference type="PROSITE" id="PS50095"/>
    </source>
</evidence>
<dbReference type="PROSITE" id="PS51393">
    <property type="entry name" value="LIPOXYGENASE_3"/>
    <property type="match status" value="1"/>
</dbReference>
<dbReference type="AlphaFoldDB" id="A0A9J5XMV6"/>
<dbReference type="PROSITE" id="PS50095">
    <property type="entry name" value="PLAT"/>
    <property type="match status" value="1"/>
</dbReference>
<dbReference type="Pfam" id="PF00305">
    <property type="entry name" value="Lipoxygenase"/>
    <property type="match status" value="1"/>
</dbReference>
<protein>
    <recommendedName>
        <fullName evidence="17">Lipoxygenase</fullName>
    </recommendedName>
</protein>
<dbReference type="FunFam" id="2.60.60.20:FF:000015">
    <property type="entry name" value="Lipoxygenase"/>
    <property type="match status" value="1"/>
</dbReference>
<dbReference type="Gene3D" id="2.60.60.20">
    <property type="entry name" value="PLAT/LH2 domain"/>
    <property type="match status" value="1"/>
</dbReference>
<evidence type="ECO:0000313" key="15">
    <source>
        <dbReference type="EMBL" id="KAG5589571.1"/>
    </source>
</evidence>
<keyword evidence="4" id="KW-0479">Metal-binding</keyword>
<dbReference type="SUPFAM" id="SSF48484">
    <property type="entry name" value="Lipoxigenase"/>
    <property type="match status" value="1"/>
</dbReference>
<dbReference type="InterPro" id="IPR000907">
    <property type="entry name" value="LipOase"/>
</dbReference>
<evidence type="ECO:0000256" key="8">
    <source>
        <dbReference type="ARBA" id="ARBA00023002"/>
    </source>
</evidence>
<evidence type="ECO:0000313" key="16">
    <source>
        <dbReference type="Proteomes" id="UP000824120"/>
    </source>
</evidence>
<evidence type="ECO:0000256" key="1">
    <source>
        <dbReference type="ARBA" id="ARBA00009419"/>
    </source>
</evidence>
<dbReference type="PRINTS" id="PR00468">
    <property type="entry name" value="PLTLPOXGNASE"/>
</dbReference>
<comment type="similarity">
    <text evidence="1">Belongs to the lipoxygenase family.</text>
</comment>
<dbReference type="OrthoDB" id="407298at2759"/>
<dbReference type="InterPro" id="IPR013819">
    <property type="entry name" value="LipOase_C"/>
</dbReference>
<reference evidence="15 16" key="1">
    <citation type="submission" date="2020-09" db="EMBL/GenBank/DDBJ databases">
        <title>De no assembly of potato wild relative species, Solanum commersonii.</title>
        <authorList>
            <person name="Cho K."/>
        </authorList>
    </citation>
    <scope>NUCLEOTIDE SEQUENCE [LARGE SCALE GENOMIC DNA]</scope>
    <source>
        <strain evidence="15">LZ3.2</strain>
        <tissue evidence="15">Leaf</tissue>
    </source>
</reference>
<dbReference type="GO" id="GO:0046872">
    <property type="term" value="F:metal ion binding"/>
    <property type="evidence" value="ECO:0007669"/>
    <property type="project" value="UniProtKB-KW"/>
</dbReference>
<evidence type="ECO:0000256" key="4">
    <source>
        <dbReference type="ARBA" id="ARBA00022723"/>
    </source>
</evidence>
<comment type="caution">
    <text evidence="15">The sequence shown here is derived from an EMBL/GenBank/DDBJ whole genome shotgun (WGS) entry which is preliminary data.</text>
</comment>
<evidence type="ECO:0008006" key="17">
    <source>
        <dbReference type="Google" id="ProtNLM"/>
    </source>
</evidence>
<organism evidence="15 16">
    <name type="scientific">Solanum commersonii</name>
    <name type="common">Commerson's wild potato</name>
    <name type="synonym">Commerson's nightshade</name>
    <dbReference type="NCBI Taxonomy" id="4109"/>
    <lineage>
        <taxon>Eukaryota</taxon>
        <taxon>Viridiplantae</taxon>
        <taxon>Streptophyta</taxon>
        <taxon>Embryophyta</taxon>
        <taxon>Tracheophyta</taxon>
        <taxon>Spermatophyta</taxon>
        <taxon>Magnoliopsida</taxon>
        <taxon>eudicotyledons</taxon>
        <taxon>Gunneridae</taxon>
        <taxon>Pentapetalae</taxon>
        <taxon>asterids</taxon>
        <taxon>lamiids</taxon>
        <taxon>Solanales</taxon>
        <taxon>Solanaceae</taxon>
        <taxon>Solanoideae</taxon>
        <taxon>Solaneae</taxon>
        <taxon>Solanum</taxon>
    </lineage>
</organism>
<keyword evidence="10" id="KW-0275">Fatty acid biosynthesis</keyword>
<dbReference type="InterPro" id="IPR001024">
    <property type="entry name" value="PLAT/LH2_dom"/>
</dbReference>
<keyword evidence="6" id="KW-0276">Fatty acid metabolism</keyword>
<evidence type="ECO:0000256" key="11">
    <source>
        <dbReference type="PROSITE-ProRule" id="PRU00152"/>
    </source>
</evidence>
<dbReference type="Proteomes" id="UP000824120">
    <property type="component" value="Chromosome 8"/>
</dbReference>
<evidence type="ECO:0000256" key="12">
    <source>
        <dbReference type="SAM" id="MobiDB-lite"/>
    </source>
</evidence>
<keyword evidence="5" id="KW-0925">Oxylipin biosynthesis</keyword>